<dbReference type="Pfam" id="PF02482">
    <property type="entry name" value="Ribosomal_S30AE"/>
    <property type="match status" value="1"/>
</dbReference>
<dbReference type="GO" id="GO:0043024">
    <property type="term" value="F:ribosomal small subunit binding"/>
    <property type="evidence" value="ECO:0007669"/>
    <property type="project" value="TreeGrafter"/>
</dbReference>
<dbReference type="GO" id="GO:0022627">
    <property type="term" value="C:cytosolic small ribosomal subunit"/>
    <property type="evidence" value="ECO:0007669"/>
    <property type="project" value="TreeGrafter"/>
</dbReference>
<dbReference type="Gene3D" id="3.30.160.100">
    <property type="entry name" value="Ribosome hibernation promotion factor-like"/>
    <property type="match status" value="1"/>
</dbReference>
<dbReference type="RefSeq" id="WP_131295417.1">
    <property type="nucleotide sequence ID" value="NZ_SJKA01000019.1"/>
</dbReference>
<protein>
    <submittedName>
        <fullName evidence="3">HPF/RaiA family ribosome-associated protein</fullName>
    </submittedName>
</protein>
<dbReference type="InterPro" id="IPR038416">
    <property type="entry name" value="Ribosom_S30AE_C_sf"/>
</dbReference>
<dbReference type="Proteomes" id="UP000292695">
    <property type="component" value="Unassembled WGS sequence"/>
</dbReference>
<dbReference type="AlphaFoldDB" id="A0A4V2M232"/>
<evidence type="ECO:0000313" key="3">
    <source>
        <dbReference type="EMBL" id="TCC21616.1"/>
    </source>
</evidence>
<dbReference type="PANTHER" id="PTHR33231:SF1">
    <property type="entry name" value="30S RIBOSOMAL PROTEIN"/>
    <property type="match status" value="1"/>
</dbReference>
<comment type="caution">
    <text evidence="3">The sequence shown here is derived from an EMBL/GenBank/DDBJ whole genome shotgun (WGS) entry which is preliminary data.</text>
</comment>
<gene>
    <name evidence="3" type="ORF">E0H50_35640</name>
</gene>
<dbReference type="GO" id="GO:0045900">
    <property type="term" value="P:negative regulation of translational elongation"/>
    <property type="evidence" value="ECO:0007669"/>
    <property type="project" value="TreeGrafter"/>
</dbReference>
<dbReference type="Pfam" id="PF16321">
    <property type="entry name" value="Ribosom_S30AE_C"/>
    <property type="match status" value="1"/>
</dbReference>
<dbReference type="InterPro" id="IPR003489">
    <property type="entry name" value="RHF/RaiA"/>
</dbReference>
<feature type="domain" description="Sigma 54 modulation/S30EA ribosomal protein C-terminal" evidence="2">
    <location>
        <begin position="135"/>
        <end position="187"/>
    </location>
</feature>
<name>A0A4V2M232_9ACTN</name>
<dbReference type="EMBL" id="SJKA01000019">
    <property type="protein sequence ID" value="TCC21616.1"/>
    <property type="molecule type" value="Genomic_DNA"/>
</dbReference>
<reference evidence="3 4" key="1">
    <citation type="submission" date="2019-02" db="EMBL/GenBank/DDBJ databases">
        <title>Kribbella capetownensis sp. nov. and Kribbella speibonae sp. nov., isolated from soil.</title>
        <authorList>
            <person name="Curtis S.M."/>
            <person name="Norton I."/>
            <person name="Everest G.J."/>
            <person name="Meyers P.R."/>
        </authorList>
    </citation>
    <scope>NUCLEOTIDE SEQUENCE [LARGE SCALE GENOMIC DNA]</scope>
    <source>
        <strain evidence="3 4">DSM 27082</strain>
    </source>
</reference>
<proteinExistence type="predicted"/>
<dbReference type="SUPFAM" id="SSF69754">
    <property type="entry name" value="Ribosome binding protein Y (YfiA homologue)"/>
    <property type="match status" value="1"/>
</dbReference>
<dbReference type="PANTHER" id="PTHR33231">
    <property type="entry name" value="30S RIBOSOMAL PROTEIN"/>
    <property type="match status" value="1"/>
</dbReference>
<sequence>MTTQPTTIPIQYTARGTVPRADADYALRRIEHVLAKASGRVLHVRVTLTHEPNPALEHPARAQVSIDVNGTPIRARVDATELREAADLVVDRLQRQLVQLRERTRTRHRWLAVATEHEWRHGDAPEPSRPVSGDRPVIRRKTFTLEPMTPDEAAYEMDLLDHNFYLFTGPDGADALTYRTDTGGYGVLGPAGVAVLTLAEARQRLRNGREPFVFYRDPARLRGHVLYVRHDGRLGLITSS</sequence>
<keyword evidence="1" id="KW-0810">Translation regulation</keyword>
<dbReference type="InterPro" id="IPR036567">
    <property type="entry name" value="RHF-like"/>
</dbReference>
<dbReference type="Gene3D" id="3.30.505.50">
    <property type="entry name" value="Sigma 54 modulation/S30EA ribosomal protein, C-terminal domain"/>
    <property type="match status" value="2"/>
</dbReference>
<organism evidence="3 4">
    <name type="scientific">Kribbella sindirgiensis</name>
    <dbReference type="NCBI Taxonomy" id="1124744"/>
    <lineage>
        <taxon>Bacteria</taxon>
        <taxon>Bacillati</taxon>
        <taxon>Actinomycetota</taxon>
        <taxon>Actinomycetes</taxon>
        <taxon>Propionibacteriales</taxon>
        <taxon>Kribbellaceae</taxon>
        <taxon>Kribbella</taxon>
    </lineage>
</organism>
<dbReference type="InterPro" id="IPR032528">
    <property type="entry name" value="Ribosom_S30AE_C"/>
</dbReference>
<evidence type="ECO:0000259" key="2">
    <source>
        <dbReference type="Pfam" id="PF16321"/>
    </source>
</evidence>
<accession>A0A4V2M232</accession>
<dbReference type="InterPro" id="IPR050574">
    <property type="entry name" value="HPF/YfiA_ribosome-assoc"/>
</dbReference>
<evidence type="ECO:0000256" key="1">
    <source>
        <dbReference type="ARBA" id="ARBA00022845"/>
    </source>
</evidence>
<keyword evidence="4" id="KW-1185">Reference proteome</keyword>
<dbReference type="OrthoDB" id="3825664at2"/>
<evidence type="ECO:0000313" key="4">
    <source>
        <dbReference type="Proteomes" id="UP000292695"/>
    </source>
</evidence>